<dbReference type="OrthoDB" id="1677957at2"/>
<dbReference type="InterPro" id="IPR010090">
    <property type="entry name" value="Phage_tape_meas"/>
</dbReference>
<reference evidence="4" key="1">
    <citation type="submission" date="2015-07" db="EMBL/GenBank/DDBJ databases">
        <title>Near-Complete Genome Sequence of the Cellulolytic Bacterium Bacteroides (Pseudobacteroides) cellulosolvens ATCC 35603.</title>
        <authorList>
            <person name="Dassa B."/>
            <person name="Utturkar S.M."/>
            <person name="Klingeman D.M."/>
            <person name="Hurt R.A."/>
            <person name="Keller M."/>
            <person name="Xu J."/>
            <person name="Reddy Y.H.K."/>
            <person name="Borovok I."/>
            <person name="Grinberg I.R."/>
            <person name="Lamed R."/>
            <person name="Zhivin O."/>
            <person name="Bayer E.A."/>
            <person name="Brown S.D."/>
        </authorList>
    </citation>
    <scope>NUCLEOTIDE SEQUENCE [LARGE SCALE GENOMIC DNA]</scope>
    <source>
        <strain evidence="4">DSM 2933</strain>
    </source>
</reference>
<evidence type="ECO:0000313" key="4">
    <source>
        <dbReference type="Proteomes" id="UP000036923"/>
    </source>
</evidence>
<dbReference type="eggNOG" id="COG5412">
    <property type="taxonomic scope" value="Bacteria"/>
</dbReference>
<dbReference type="PANTHER" id="PTHR37813:SF1">
    <property type="entry name" value="FELS-2 PROPHAGE PROTEIN"/>
    <property type="match status" value="1"/>
</dbReference>
<dbReference type="PANTHER" id="PTHR37813">
    <property type="entry name" value="FELS-2 PROPHAGE PROTEIN"/>
    <property type="match status" value="1"/>
</dbReference>
<evidence type="ECO:0000256" key="1">
    <source>
        <dbReference type="ARBA" id="ARBA00022612"/>
    </source>
</evidence>
<sequence length="665" mass="71222">MELFRLFGSIFIQSNQANQQLDEVDKKASGVGSTLGGLVEKAGKVALGFAAAGAAAVAGFAIKGVSASEELRKALNSVQASTGAADEEMDNLKGNMLNIYNNNFGESFDDIARSISTVKQQTGQTGVQLEKLTQNALMLRDTFEYEVNESTRAANSLMKNFGVTGEEAMNLIAQATQNGANKNDDLLDTFNEYSVQFKSLGFSAEQFANVLVDGAKNGAFSIDKVGDAIKEFNIRAKDGSDSSKAAFEQLGLDADKLTASFAKGGPEAQKSFQQVIQALDAVKDPVAQNTIGVSLFGTQFEDLEKQGVLAFANIGSQVSLSKSALEDINTVKYDTFGEALAGLGRNFEVGILIPLGEKILPILGVFSGWISSNMPAIQGAVEKAFNVISSVMDKVSIVVIPLLQTAFDNISNNTMPFLSEALSFITNTIMPPLIEIFNFVATSIVPLFAQKFKEWIPQVGQIMKGLWDIIKPVIDNIVKAFQIAWPLIRDIVSSSVKVIGDVISGVLKALKGVTDFVAGVFTGDWRRAWDGVKQIFSGVWDGIKGILKGAVNIIIDVVNSMIRGLNKIHVSIPDWIPGVGGKDFGINLAEIPHLAEGGNITKGGRVLVGEKAPEILDLPRGARVTPLDKANSGISITINDPIVTDDYGLDRLMDRITQRMGILGV</sequence>
<dbReference type="STRING" id="398512.Bccel_0105"/>
<dbReference type="PATRIC" id="fig|398512.5.peg.113"/>
<dbReference type="AlphaFoldDB" id="A0A0L6JGK8"/>
<dbReference type="Pfam" id="PF10145">
    <property type="entry name" value="PhageMin_Tail"/>
    <property type="match status" value="1"/>
</dbReference>
<dbReference type="InterPro" id="IPR007713">
    <property type="entry name" value="TMP_rpt"/>
</dbReference>
<evidence type="ECO:0000313" key="3">
    <source>
        <dbReference type="EMBL" id="KNY24848.1"/>
    </source>
</evidence>
<comment type="caution">
    <text evidence="3">The sequence shown here is derived from an EMBL/GenBank/DDBJ whole genome shotgun (WGS) entry which is preliminary data.</text>
</comment>
<dbReference type="Proteomes" id="UP000036923">
    <property type="component" value="Unassembled WGS sequence"/>
</dbReference>
<accession>A0A0L6JGK8</accession>
<name>A0A0L6JGK8_9FIRM</name>
<organism evidence="3 4">
    <name type="scientific">Pseudobacteroides cellulosolvens ATCC 35603 = DSM 2933</name>
    <dbReference type="NCBI Taxonomy" id="398512"/>
    <lineage>
        <taxon>Bacteria</taxon>
        <taxon>Bacillati</taxon>
        <taxon>Bacillota</taxon>
        <taxon>Clostridia</taxon>
        <taxon>Eubacteriales</taxon>
        <taxon>Oscillospiraceae</taxon>
        <taxon>Pseudobacteroides</taxon>
    </lineage>
</organism>
<dbReference type="EMBL" id="LGTC01000001">
    <property type="protein sequence ID" value="KNY24848.1"/>
    <property type="molecule type" value="Genomic_DNA"/>
</dbReference>
<keyword evidence="1" id="KW-1188">Viral release from host cell</keyword>
<proteinExistence type="predicted"/>
<dbReference type="eggNOG" id="COG5280">
    <property type="taxonomic scope" value="Bacteria"/>
</dbReference>
<feature type="domain" description="Phage tail tape measure protein" evidence="2">
    <location>
        <begin position="103"/>
        <end position="297"/>
    </location>
</feature>
<keyword evidence="4" id="KW-1185">Reference proteome</keyword>
<dbReference type="RefSeq" id="WP_050752938.1">
    <property type="nucleotide sequence ID" value="NZ_JQKC01000009.1"/>
</dbReference>
<protein>
    <submittedName>
        <fullName evidence="3">Tail tape measure protein</fullName>
    </submittedName>
</protein>
<evidence type="ECO:0000259" key="2">
    <source>
        <dbReference type="Pfam" id="PF10145"/>
    </source>
</evidence>
<dbReference type="Pfam" id="PF05017">
    <property type="entry name" value="TMP"/>
    <property type="match status" value="2"/>
</dbReference>
<gene>
    <name evidence="3" type="ORF">Bccel_0105</name>
</gene>